<sequence length="153" mass="15581">MCPVPPLNSPAGADFALTFPPVPQWVRGARDAVRTALGPALPGLSDLVDTAVLLTSELVTNAVVASSGSLRPGPVGLYAAWAPVEDAVRVLVHDTAPGIPASSAGLPPAEEEHGRGLPLISLYAKDWGVCHHGPGPGKTVWFRLGSGPCALAA</sequence>
<dbReference type="Pfam" id="PF13581">
    <property type="entry name" value="HATPase_c_2"/>
    <property type="match status" value="1"/>
</dbReference>
<dbReference type="CDD" id="cd16936">
    <property type="entry name" value="HATPase_RsbW-like"/>
    <property type="match status" value="1"/>
</dbReference>
<comment type="caution">
    <text evidence="3">The sequence shown here is derived from an EMBL/GenBank/DDBJ whole genome shotgun (WGS) entry which is preliminary data.</text>
</comment>
<dbReference type="SUPFAM" id="SSF55874">
    <property type="entry name" value="ATPase domain of HSP90 chaperone/DNA topoisomerase II/histidine kinase"/>
    <property type="match status" value="1"/>
</dbReference>
<keyword evidence="3" id="KW-0547">Nucleotide-binding</keyword>
<protein>
    <submittedName>
        <fullName evidence="3">ATP-binding protein</fullName>
    </submittedName>
</protein>
<evidence type="ECO:0000259" key="2">
    <source>
        <dbReference type="Pfam" id="PF13581"/>
    </source>
</evidence>
<keyword evidence="3" id="KW-0067">ATP-binding</keyword>
<gene>
    <name evidence="3" type="ORF">GCM10009716_43110</name>
</gene>
<dbReference type="InterPro" id="IPR003594">
    <property type="entry name" value="HATPase_dom"/>
</dbReference>
<accession>A0ABN2PSK6</accession>
<dbReference type="Proteomes" id="UP001501303">
    <property type="component" value="Unassembled WGS sequence"/>
</dbReference>
<dbReference type="PANTHER" id="PTHR35526:SF3">
    <property type="entry name" value="ANTI-SIGMA-F FACTOR RSBW"/>
    <property type="match status" value="1"/>
</dbReference>
<dbReference type="InterPro" id="IPR050267">
    <property type="entry name" value="Anti-sigma-factor_SerPK"/>
</dbReference>
<dbReference type="Gene3D" id="3.30.565.10">
    <property type="entry name" value="Histidine kinase-like ATPase, C-terminal domain"/>
    <property type="match status" value="1"/>
</dbReference>
<dbReference type="PANTHER" id="PTHR35526">
    <property type="entry name" value="ANTI-SIGMA-F FACTOR RSBW-RELATED"/>
    <property type="match status" value="1"/>
</dbReference>
<evidence type="ECO:0000313" key="4">
    <source>
        <dbReference type="Proteomes" id="UP001501303"/>
    </source>
</evidence>
<evidence type="ECO:0000313" key="3">
    <source>
        <dbReference type="EMBL" id="GAA1931246.1"/>
    </source>
</evidence>
<feature type="domain" description="Histidine kinase/HSP90-like ATPase" evidence="2">
    <location>
        <begin position="23"/>
        <end position="143"/>
    </location>
</feature>
<evidence type="ECO:0000256" key="1">
    <source>
        <dbReference type="ARBA" id="ARBA00022527"/>
    </source>
</evidence>
<dbReference type="GO" id="GO:0005524">
    <property type="term" value="F:ATP binding"/>
    <property type="evidence" value="ECO:0007669"/>
    <property type="project" value="UniProtKB-KW"/>
</dbReference>
<proteinExistence type="predicted"/>
<reference evidence="3 4" key="1">
    <citation type="journal article" date="2019" name="Int. J. Syst. Evol. Microbiol.">
        <title>The Global Catalogue of Microorganisms (GCM) 10K type strain sequencing project: providing services to taxonomists for standard genome sequencing and annotation.</title>
        <authorList>
            <consortium name="The Broad Institute Genomics Platform"/>
            <consortium name="The Broad Institute Genome Sequencing Center for Infectious Disease"/>
            <person name="Wu L."/>
            <person name="Ma J."/>
        </authorList>
    </citation>
    <scope>NUCLEOTIDE SEQUENCE [LARGE SCALE GENOMIC DNA]</scope>
    <source>
        <strain evidence="3 4">JCM 13581</strain>
    </source>
</reference>
<keyword evidence="1" id="KW-0418">Kinase</keyword>
<keyword evidence="1" id="KW-0808">Transferase</keyword>
<dbReference type="EMBL" id="BAAAMJ010000064">
    <property type="protein sequence ID" value="GAA1931246.1"/>
    <property type="molecule type" value="Genomic_DNA"/>
</dbReference>
<dbReference type="InterPro" id="IPR036890">
    <property type="entry name" value="HATPase_C_sf"/>
</dbReference>
<keyword evidence="1" id="KW-0723">Serine/threonine-protein kinase</keyword>
<organism evidence="3 4">
    <name type="scientific">Streptomyces sodiiphilus</name>
    <dbReference type="NCBI Taxonomy" id="226217"/>
    <lineage>
        <taxon>Bacteria</taxon>
        <taxon>Bacillati</taxon>
        <taxon>Actinomycetota</taxon>
        <taxon>Actinomycetes</taxon>
        <taxon>Kitasatosporales</taxon>
        <taxon>Streptomycetaceae</taxon>
        <taxon>Streptomyces</taxon>
    </lineage>
</organism>
<keyword evidence="4" id="KW-1185">Reference proteome</keyword>
<name>A0ABN2PSK6_9ACTN</name>